<dbReference type="Pfam" id="PF01385">
    <property type="entry name" value="OrfB_IS605"/>
    <property type="match status" value="1"/>
</dbReference>
<keyword evidence="5" id="KW-0238">DNA-binding</keyword>
<feature type="domain" description="Transposase putative helix-turn-helix" evidence="9">
    <location>
        <begin position="7"/>
        <end position="51"/>
    </location>
</feature>
<dbReference type="GO" id="GO:0032196">
    <property type="term" value="P:transposition"/>
    <property type="evidence" value="ECO:0007669"/>
    <property type="project" value="UniProtKB-KW"/>
</dbReference>
<evidence type="ECO:0000256" key="3">
    <source>
        <dbReference type="ARBA" id="ARBA00022723"/>
    </source>
</evidence>
<keyword evidence="11" id="KW-1185">Reference proteome</keyword>
<feature type="domain" description="Probable transposase IS891/IS1136/IS1341" evidence="7">
    <location>
        <begin position="204"/>
        <end position="308"/>
    </location>
</feature>
<gene>
    <name evidence="10" type="ORF">MiSe_68160</name>
</gene>
<keyword evidence="2" id="KW-0815">Transposition</keyword>
<dbReference type="EMBL" id="BLAY01000144">
    <property type="protein sequence ID" value="GET42002.1"/>
    <property type="molecule type" value="Genomic_DNA"/>
</dbReference>
<accession>A0AAV3XGD2</accession>
<reference evidence="10" key="1">
    <citation type="submission" date="2019-10" db="EMBL/GenBank/DDBJ databases">
        <title>Draft genome sequece of Microseira wollei NIES-4236.</title>
        <authorList>
            <person name="Yamaguchi H."/>
            <person name="Suzuki S."/>
            <person name="Kawachi M."/>
        </authorList>
    </citation>
    <scope>NUCLEOTIDE SEQUENCE</scope>
    <source>
        <strain evidence="10">NIES-4236</strain>
    </source>
</reference>
<dbReference type="GO" id="GO:0046872">
    <property type="term" value="F:metal ion binding"/>
    <property type="evidence" value="ECO:0007669"/>
    <property type="project" value="UniProtKB-KW"/>
</dbReference>
<sequence length="432" mass="49488">MQYNSHMKLSYQFKLLPTYPERCRMTRWLDMLRHAYNWMLADRFDWWESNRCLINACPLVCSIAEPREQPEYYGQKRTLVSLKAKREWYKDIHADVLQDMVKRVDLAFTRFIKGDSSGKRSGKPRFKGKNRYRTFAYQRVKPDCIQGNRIELPKLGKIKFIQHRPIPDGLIIKRALLTQKADGWYVTLTLEDVSVPSNPHHDIEPTEANSIGVDAGLEYFVACSDGTMVKYPKFYRQAESKLARLLAKRELRAKGSTARRKLNQHIAKLHQQIARQRQQWHFELAGELVDKAEVVFVEDLNVSNMTRRNKPKQDKSGKFLPNGQAAKSGLNKSLADAGIAGFLNEILPYKAVKAGRLVVKVNPAGTSQHCAICLNRVPKELSDRWHECACGASMPRDLNSGILIKKVGLGVCLTIKRESGKSRRRSPHSIKD</sequence>
<evidence type="ECO:0000259" key="9">
    <source>
        <dbReference type="Pfam" id="PF12323"/>
    </source>
</evidence>
<evidence type="ECO:0000256" key="1">
    <source>
        <dbReference type="ARBA" id="ARBA00008761"/>
    </source>
</evidence>
<dbReference type="GO" id="GO:0003677">
    <property type="term" value="F:DNA binding"/>
    <property type="evidence" value="ECO:0007669"/>
    <property type="project" value="UniProtKB-KW"/>
</dbReference>
<evidence type="ECO:0000256" key="6">
    <source>
        <dbReference type="ARBA" id="ARBA00023172"/>
    </source>
</evidence>
<evidence type="ECO:0000259" key="8">
    <source>
        <dbReference type="Pfam" id="PF07282"/>
    </source>
</evidence>
<organism evidence="10 11">
    <name type="scientific">Microseira wollei NIES-4236</name>
    <dbReference type="NCBI Taxonomy" id="2530354"/>
    <lineage>
        <taxon>Bacteria</taxon>
        <taxon>Bacillati</taxon>
        <taxon>Cyanobacteriota</taxon>
        <taxon>Cyanophyceae</taxon>
        <taxon>Oscillatoriophycideae</taxon>
        <taxon>Aerosakkonematales</taxon>
        <taxon>Aerosakkonemataceae</taxon>
        <taxon>Microseira</taxon>
    </lineage>
</organism>
<keyword evidence="3" id="KW-0479">Metal-binding</keyword>
<dbReference type="Pfam" id="PF12323">
    <property type="entry name" value="HTH_OrfB_IS605"/>
    <property type="match status" value="1"/>
</dbReference>
<evidence type="ECO:0000313" key="10">
    <source>
        <dbReference type="EMBL" id="GET42002.1"/>
    </source>
</evidence>
<feature type="domain" description="Cas12f1-like TNB" evidence="8">
    <location>
        <begin position="344"/>
        <end position="402"/>
    </location>
</feature>
<keyword evidence="6" id="KW-0233">DNA recombination</keyword>
<dbReference type="GO" id="GO:0006310">
    <property type="term" value="P:DNA recombination"/>
    <property type="evidence" value="ECO:0007669"/>
    <property type="project" value="UniProtKB-KW"/>
</dbReference>
<evidence type="ECO:0000256" key="2">
    <source>
        <dbReference type="ARBA" id="ARBA00022578"/>
    </source>
</evidence>
<dbReference type="InterPro" id="IPR001959">
    <property type="entry name" value="Transposase"/>
</dbReference>
<evidence type="ECO:0000256" key="5">
    <source>
        <dbReference type="ARBA" id="ARBA00023125"/>
    </source>
</evidence>
<name>A0AAV3XGD2_9CYAN</name>
<proteinExistence type="inferred from homology"/>
<evidence type="ECO:0000313" key="11">
    <source>
        <dbReference type="Proteomes" id="UP001050975"/>
    </source>
</evidence>
<dbReference type="InterPro" id="IPR010095">
    <property type="entry name" value="Cas12f1-like_TNB"/>
</dbReference>
<keyword evidence="4" id="KW-0862">Zinc</keyword>
<dbReference type="InterPro" id="IPR021027">
    <property type="entry name" value="Transposase_put_HTH"/>
</dbReference>
<dbReference type="NCBIfam" id="NF040570">
    <property type="entry name" value="guided_TnpB"/>
    <property type="match status" value="1"/>
</dbReference>
<evidence type="ECO:0000259" key="7">
    <source>
        <dbReference type="Pfam" id="PF01385"/>
    </source>
</evidence>
<evidence type="ECO:0000256" key="4">
    <source>
        <dbReference type="ARBA" id="ARBA00022833"/>
    </source>
</evidence>
<dbReference type="Pfam" id="PF07282">
    <property type="entry name" value="Cas12f1-like_TNB"/>
    <property type="match status" value="1"/>
</dbReference>
<dbReference type="AlphaFoldDB" id="A0AAV3XGD2"/>
<comment type="similarity">
    <text evidence="1">In the C-terminal section; belongs to the transposase 35 family.</text>
</comment>
<comment type="caution">
    <text evidence="10">The sequence shown here is derived from an EMBL/GenBank/DDBJ whole genome shotgun (WGS) entry which is preliminary data.</text>
</comment>
<protein>
    <submittedName>
        <fullName evidence="10">Transposase</fullName>
    </submittedName>
</protein>
<dbReference type="Proteomes" id="UP001050975">
    <property type="component" value="Unassembled WGS sequence"/>
</dbReference>